<dbReference type="PANTHER" id="PTHR43096:SF10">
    <property type="entry name" value="CHAPERONE PROTEIN DNAJ A6, CHLOROPLASTIC"/>
    <property type="match status" value="1"/>
</dbReference>
<name>A0A0M6XL16_9RHOB</name>
<organism evidence="7 8">
    <name type="scientific">Jannaschia rubra</name>
    <dbReference type="NCBI Taxonomy" id="282197"/>
    <lineage>
        <taxon>Bacteria</taxon>
        <taxon>Pseudomonadati</taxon>
        <taxon>Pseudomonadota</taxon>
        <taxon>Alphaproteobacteria</taxon>
        <taxon>Rhodobacterales</taxon>
        <taxon>Roseobacteraceae</taxon>
        <taxon>Jannaschia</taxon>
    </lineage>
</organism>
<reference evidence="7 8" key="1">
    <citation type="submission" date="2015-07" db="EMBL/GenBank/DDBJ databases">
        <authorList>
            <person name="Noorani M."/>
        </authorList>
    </citation>
    <scope>NUCLEOTIDE SEQUENCE [LARGE SCALE GENOMIC DNA]</scope>
    <source>
        <strain evidence="7 8">CECT 5088</strain>
    </source>
</reference>
<keyword evidence="3" id="KW-0863">Zinc-finger</keyword>
<evidence type="ECO:0000256" key="5">
    <source>
        <dbReference type="SAM" id="MobiDB-lite"/>
    </source>
</evidence>
<keyword evidence="1" id="KW-0479">Metal-binding</keyword>
<feature type="region of interest" description="Disordered" evidence="5">
    <location>
        <begin position="260"/>
        <end position="280"/>
    </location>
</feature>
<gene>
    <name evidence="7" type="primary">cbpA</name>
    <name evidence="7" type="ORF">JAN5088_00639</name>
</gene>
<dbReference type="STRING" id="282197.SAMN04488517_11519"/>
<proteinExistence type="predicted"/>
<evidence type="ECO:0000256" key="1">
    <source>
        <dbReference type="ARBA" id="ARBA00022723"/>
    </source>
</evidence>
<dbReference type="SUPFAM" id="SSF46565">
    <property type="entry name" value="Chaperone J-domain"/>
    <property type="match status" value="1"/>
</dbReference>
<dbReference type="GO" id="GO:0042026">
    <property type="term" value="P:protein refolding"/>
    <property type="evidence" value="ECO:0007669"/>
    <property type="project" value="TreeGrafter"/>
</dbReference>
<dbReference type="CDD" id="cd06257">
    <property type="entry name" value="DnaJ"/>
    <property type="match status" value="1"/>
</dbReference>
<keyword evidence="7" id="KW-0238">DNA-binding</keyword>
<dbReference type="SMART" id="SM00271">
    <property type="entry name" value="DnaJ"/>
    <property type="match status" value="1"/>
</dbReference>
<dbReference type="InterPro" id="IPR018253">
    <property type="entry name" value="DnaJ_domain_CS"/>
</dbReference>
<feature type="region of interest" description="Disordered" evidence="5">
    <location>
        <begin position="71"/>
        <end position="109"/>
    </location>
</feature>
<dbReference type="GO" id="GO:0008270">
    <property type="term" value="F:zinc ion binding"/>
    <property type="evidence" value="ECO:0007669"/>
    <property type="project" value="UniProtKB-KW"/>
</dbReference>
<dbReference type="SUPFAM" id="SSF49493">
    <property type="entry name" value="HSP40/DnaJ peptide-binding domain"/>
    <property type="match status" value="2"/>
</dbReference>
<dbReference type="FunFam" id="2.60.260.20:FF:000005">
    <property type="entry name" value="Chaperone protein dnaJ 1, mitochondrial"/>
    <property type="match status" value="1"/>
</dbReference>
<dbReference type="PANTHER" id="PTHR43096">
    <property type="entry name" value="DNAJ HOMOLOG 1, MITOCHONDRIAL-RELATED"/>
    <property type="match status" value="1"/>
</dbReference>
<evidence type="ECO:0000259" key="6">
    <source>
        <dbReference type="PROSITE" id="PS50076"/>
    </source>
</evidence>
<protein>
    <submittedName>
        <fullName evidence="7">Curved DNA-binding protein</fullName>
    </submittedName>
</protein>
<dbReference type="InterPro" id="IPR001623">
    <property type="entry name" value="DnaJ_domain"/>
</dbReference>
<dbReference type="Gene3D" id="1.10.287.110">
    <property type="entry name" value="DnaJ domain"/>
    <property type="match status" value="1"/>
</dbReference>
<dbReference type="RefSeq" id="WP_055681358.1">
    <property type="nucleotide sequence ID" value="NZ_CXPG01000012.1"/>
</dbReference>
<dbReference type="CDD" id="cd10747">
    <property type="entry name" value="DnaJ_C"/>
    <property type="match status" value="1"/>
</dbReference>
<feature type="compositionally biased region" description="Basic and acidic residues" evidence="5">
    <location>
        <begin position="77"/>
        <end position="94"/>
    </location>
</feature>
<evidence type="ECO:0000313" key="7">
    <source>
        <dbReference type="EMBL" id="CTQ31880.1"/>
    </source>
</evidence>
<accession>A0A0M6XL16</accession>
<dbReference type="Proteomes" id="UP000048908">
    <property type="component" value="Unassembled WGS sequence"/>
</dbReference>
<dbReference type="Pfam" id="PF00226">
    <property type="entry name" value="DnaJ"/>
    <property type="match status" value="1"/>
</dbReference>
<dbReference type="GO" id="GO:0005737">
    <property type="term" value="C:cytoplasm"/>
    <property type="evidence" value="ECO:0007669"/>
    <property type="project" value="TreeGrafter"/>
</dbReference>
<dbReference type="GO" id="GO:0003677">
    <property type="term" value="F:DNA binding"/>
    <property type="evidence" value="ECO:0007669"/>
    <property type="project" value="UniProtKB-KW"/>
</dbReference>
<evidence type="ECO:0000256" key="2">
    <source>
        <dbReference type="ARBA" id="ARBA00022737"/>
    </source>
</evidence>
<dbReference type="InterPro" id="IPR008971">
    <property type="entry name" value="HSP40/DnaJ_pept-bd"/>
</dbReference>
<evidence type="ECO:0000256" key="4">
    <source>
        <dbReference type="ARBA" id="ARBA00022833"/>
    </source>
</evidence>
<dbReference type="Gene3D" id="2.60.260.20">
    <property type="entry name" value="Urease metallochaperone UreE, N-terminal domain"/>
    <property type="match status" value="2"/>
</dbReference>
<evidence type="ECO:0000313" key="8">
    <source>
        <dbReference type="Proteomes" id="UP000048908"/>
    </source>
</evidence>
<dbReference type="InterPro" id="IPR002939">
    <property type="entry name" value="DnaJ_C"/>
</dbReference>
<feature type="domain" description="J" evidence="6">
    <location>
        <begin position="4"/>
        <end position="69"/>
    </location>
</feature>
<keyword evidence="2" id="KW-0677">Repeat</keyword>
<feature type="region of interest" description="Disordered" evidence="5">
    <location>
        <begin position="307"/>
        <end position="327"/>
    </location>
</feature>
<keyword evidence="8" id="KW-1185">Reference proteome</keyword>
<dbReference type="InterPro" id="IPR036869">
    <property type="entry name" value="J_dom_sf"/>
</dbReference>
<sequence length="327" mass="35301">MADDPYAALGVSKTADTAEIKKAYRRIARTAHPDLHPDDPTAEARFKAASAAYDLLKDPEQRARFDRGEIDAQGAERAPRGYYRDAAGGRDDTYSTRGFGGRQAGPDIDPDDIFAQFSRRGARGNPFEGFGGFGGDARGGRFDMPGQDRHYTLQLSFLDAVRGTRTRITLPEGGDLAVTIPEGAADGLTLRLRGKGGPGLGDGPPGDAYVTLSVADDPVFSRDGDDIRVGLDIAIDEAVLGAKVPVPTIDGEVNVTVPPGASSGQTLRLRGRGVSRRGGGRGDQLVELRIVSPATIDDDLKQFMERWRREHAHDPRQRQDRKRKAKP</sequence>
<dbReference type="PROSITE" id="PS00636">
    <property type="entry name" value="DNAJ_1"/>
    <property type="match status" value="1"/>
</dbReference>
<evidence type="ECO:0000256" key="3">
    <source>
        <dbReference type="ARBA" id="ARBA00022771"/>
    </source>
</evidence>
<feature type="compositionally biased region" description="Basic residues" evidence="5">
    <location>
        <begin position="269"/>
        <end position="279"/>
    </location>
</feature>
<feature type="compositionally biased region" description="Basic and acidic residues" evidence="5">
    <location>
        <begin position="307"/>
        <end position="318"/>
    </location>
</feature>
<dbReference type="AlphaFoldDB" id="A0A0M6XL16"/>
<dbReference type="PRINTS" id="PR00625">
    <property type="entry name" value="JDOMAIN"/>
</dbReference>
<keyword evidence="4" id="KW-0862">Zinc</keyword>
<dbReference type="Pfam" id="PF01556">
    <property type="entry name" value="DnaJ_C"/>
    <property type="match status" value="1"/>
</dbReference>
<dbReference type="OrthoDB" id="9779889at2"/>
<dbReference type="EMBL" id="CXPG01000012">
    <property type="protein sequence ID" value="CTQ31880.1"/>
    <property type="molecule type" value="Genomic_DNA"/>
</dbReference>
<dbReference type="PROSITE" id="PS50076">
    <property type="entry name" value="DNAJ_2"/>
    <property type="match status" value="1"/>
</dbReference>
<dbReference type="GO" id="GO:0051082">
    <property type="term" value="F:unfolded protein binding"/>
    <property type="evidence" value="ECO:0007669"/>
    <property type="project" value="InterPro"/>
</dbReference>